<keyword evidence="3" id="KW-1185">Reference proteome</keyword>
<dbReference type="OrthoDB" id="3262464at2759"/>
<feature type="domain" description="HAT C-terminal dimerisation" evidence="1">
    <location>
        <begin position="3"/>
        <end position="37"/>
    </location>
</feature>
<protein>
    <recommendedName>
        <fullName evidence="1">HAT C-terminal dimerisation domain-containing protein</fullName>
    </recommendedName>
</protein>
<organism evidence="2 3">
    <name type="scientific">Pholiota conissans</name>
    <dbReference type="NCBI Taxonomy" id="109636"/>
    <lineage>
        <taxon>Eukaryota</taxon>
        <taxon>Fungi</taxon>
        <taxon>Dikarya</taxon>
        <taxon>Basidiomycota</taxon>
        <taxon>Agaricomycotina</taxon>
        <taxon>Agaricomycetes</taxon>
        <taxon>Agaricomycetidae</taxon>
        <taxon>Agaricales</taxon>
        <taxon>Agaricineae</taxon>
        <taxon>Strophariaceae</taxon>
        <taxon>Pholiota</taxon>
    </lineage>
</organism>
<dbReference type="Proteomes" id="UP000807469">
    <property type="component" value="Unassembled WGS sequence"/>
</dbReference>
<dbReference type="Pfam" id="PF05699">
    <property type="entry name" value="Dimer_Tnp_hAT"/>
    <property type="match status" value="1"/>
</dbReference>
<gene>
    <name evidence="2" type="ORF">BDN70DRAFT_784805</name>
</gene>
<dbReference type="EMBL" id="MU155158">
    <property type="protein sequence ID" value="KAF9483084.1"/>
    <property type="molecule type" value="Genomic_DNA"/>
</dbReference>
<dbReference type="SUPFAM" id="SSF53098">
    <property type="entry name" value="Ribonuclease H-like"/>
    <property type="match status" value="1"/>
</dbReference>
<reference evidence="2" key="1">
    <citation type="submission" date="2020-11" db="EMBL/GenBank/DDBJ databases">
        <authorList>
            <consortium name="DOE Joint Genome Institute"/>
            <person name="Ahrendt S."/>
            <person name="Riley R."/>
            <person name="Andreopoulos W."/>
            <person name="Labutti K."/>
            <person name="Pangilinan J."/>
            <person name="Ruiz-Duenas F.J."/>
            <person name="Barrasa J.M."/>
            <person name="Sanchez-Garcia M."/>
            <person name="Camarero S."/>
            <person name="Miyauchi S."/>
            <person name="Serrano A."/>
            <person name="Linde D."/>
            <person name="Babiker R."/>
            <person name="Drula E."/>
            <person name="Ayuso-Fernandez I."/>
            <person name="Pacheco R."/>
            <person name="Padilla G."/>
            <person name="Ferreira P."/>
            <person name="Barriuso J."/>
            <person name="Kellner H."/>
            <person name="Castanera R."/>
            <person name="Alfaro M."/>
            <person name="Ramirez L."/>
            <person name="Pisabarro A.G."/>
            <person name="Kuo A."/>
            <person name="Tritt A."/>
            <person name="Lipzen A."/>
            <person name="He G."/>
            <person name="Yan M."/>
            <person name="Ng V."/>
            <person name="Cullen D."/>
            <person name="Martin F."/>
            <person name="Rosso M.-N."/>
            <person name="Henrissat B."/>
            <person name="Hibbett D."/>
            <person name="Martinez A.T."/>
            <person name="Grigoriev I.V."/>
        </authorList>
    </citation>
    <scope>NUCLEOTIDE SEQUENCE</scope>
    <source>
        <strain evidence="2">CIRM-BRFM 674</strain>
    </source>
</reference>
<name>A0A9P6D440_9AGAR</name>
<feature type="non-terminal residue" evidence="2">
    <location>
        <position position="53"/>
    </location>
</feature>
<dbReference type="GO" id="GO:0046983">
    <property type="term" value="F:protein dimerization activity"/>
    <property type="evidence" value="ECO:0007669"/>
    <property type="project" value="InterPro"/>
</dbReference>
<feature type="non-terminal residue" evidence="2">
    <location>
        <position position="1"/>
    </location>
</feature>
<accession>A0A9P6D440</accession>
<dbReference type="InterPro" id="IPR012337">
    <property type="entry name" value="RNaseH-like_sf"/>
</dbReference>
<comment type="caution">
    <text evidence="2">The sequence shown here is derived from an EMBL/GenBank/DDBJ whole genome shotgun (WGS) entry which is preliminary data.</text>
</comment>
<dbReference type="InterPro" id="IPR008906">
    <property type="entry name" value="HATC_C_dom"/>
</dbReference>
<evidence type="ECO:0000313" key="3">
    <source>
        <dbReference type="Proteomes" id="UP000807469"/>
    </source>
</evidence>
<dbReference type="AlphaFoldDB" id="A0A9P6D440"/>
<proteinExistence type="predicted"/>
<evidence type="ECO:0000259" key="1">
    <source>
        <dbReference type="Pfam" id="PF05699"/>
    </source>
</evidence>
<evidence type="ECO:0000313" key="2">
    <source>
        <dbReference type="EMBL" id="KAF9483084.1"/>
    </source>
</evidence>
<sequence>SQTNKKEYPLLYCIALNILPIQPFTVSCECAFSYSRQTDTDRCFNLSMFKMEK</sequence>